<sequence length="182" mass="19779">MTSRIFALLCLGAMMSCAATGSTSTGTGSTTASSRSEDKRGGDKKKEGTATLVDTKKYRPTFPAAPAGGAEPMAPAAPTHHVGPQVNLLMDSVAQVNKNIKYAAGYRILAYTGIERQTAMNLRNNIIRRLPEEKDYLTYKQPTYQLKIGDFFTRVEAQTALNKIQDLLPNALLVQETINIPK</sequence>
<accession>A0ABR6VZF5</accession>
<dbReference type="PROSITE" id="PS51257">
    <property type="entry name" value="PROKAR_LIPOPROTEIN"/>
    <property type="match status" value="1"/>
</dbReference>
<evidence type="ECO:0000313" key="4">
    <source>
        <dbReference type="Proteomes" id="UP000659698"/>
    </source>
</evidence>
<protein>
    <submittedName>
        <fullName evidence="3">Sporulation protein</fullName>
    </submittedName>
</protein>
<dbReference type="RefSeq" id="WP_186641407.1">
    <property type="nucleotide sequence ID" value="NZ_JACOAF010000044.1"/>
</dbReference>
<name>A0ABR6VZF5_9BACT</name>
<evidence type="ECO:0000256" key="2">
    <source>
        <dbReference type="SAM" id="SignalP"/>
    </source>
</evidence>
<feature type="compositionally biased region" description="Basic and acidic residues" evidence="1">
    <location>
        <begin position="35"/>
        <end position="48"/>
    </location>
</feature>
<feature type="compositionally biased region" description="Low complexity" evidence="1">
    <location>
        <begin position="20"/>
        <end position="34"/>
    </location>
</feature>
<organism evidence="3 4">
    <name type="scientific">Rufibacter sediminis</name>
    <dbReference type="NCBI Taxonomy" id="2762756"/>
    <lineage>
        <taxon>Bacteria</taxon>
        <taxon>Pseudomonadati</taxon>
        <taxon>Bacteroidota</taxon>
        <taxon>Cytophagia</taxon>
        <taxon>Cytophagales</taxon>
        <taxon>Hymenobacteraceae</taxon>
        <taxon>Rufibacter</taxon>
    </lineage>
</organism>
<proteinExistence type="predicted"/>
<keyword evidence="2" id="KW-0732">Signal</keyword>
<feature type="region of interest" description="Disordered" evidence="1">
    <location>
        <begin position="20"/>
        <end position="52"/>
    </location>
</feature>
<evidence type="ECO:0000256" key="1">
    <source>
        <dbReference type="SAM" id="MobiDB-lite"/>
    </source>
</evidence>
<feature type="chain" id="PRO_5046855024" evidence="2">
    <location>
        <begin position="19"/>
        <end position="182"/>
    </location>
</feature>
<gene>
    <name evidence="3" type="ORF">H7U12_19940</name>
</gene>
<feature type="signal peptide" evidence="2">
    <location>
        <begin position="1"/>
        <end position="18"/>
    </location>
</feature>
<reference evidence="3 4" key="1">
    <citation type="journal article" date="2019" name="Int. J. Syst. Evol. Microbiol.">
        <title>Rufibacter sediminis sp. nov., isolated from freshwater lake sediment.</title>
        <authorList>
            <person name="Qu J.H."/>
            <person name="Zhang L.J."/>
            <person name="Fu Y.H."/>
            <person name="Li H.F."/>
        </authorList>
    </citation>
    <scope>NUCLEOTIDE SEQUENCE [LARGE SCALE GENOMIC DNA]</scope>
    <source>
        <strain evidence="3 4">H-1</strain>
    </source>
</reference>
<keyword evidence="4" id="KW-1185">Reference proteome</keyword>
<evidence type="ECO:0000313" key="3">
    <source>
        <dbReference type="EMBL" id="MBC3541971.1"/>
    </source>
</evidence>
<dbReference type="Proteomes" id="UP000659698">
    <property type="component" value="Unassembled WGS sequence"/>
</dbReference>
<comment type="caution">
    <text evidence="3">The sequence shown here is derived from an EMBL/GenBank/DDBJ whole genome shotgun (WGS) entry which is preliminary data.</text>
</comment>
<dbReference type="EMBL" id="JACOAF010000044">
    <property type="protein sequence ID" value="MBC3541971.1"/>
    <property type="molecule type" value="Genomic_DNA"/>
</dbReference>